<evidence type="ECO:0000313" key="4">
    <source>
        <dbReference type="Proteomes" id="UP000243753"/>
    </source>
</evidence>
<proteinExistence type="predicted"/>
<dbReference type="InterPro" id="IPR046553">
    <property type="entry name" value="DUF6707"/>
</dbReference>
<name>A0A250G6Q0_9FLAO</name>
<dbReference type="Proteomes" id="UP000243753">
    <property type="component" value="Chromosome"/>
</dbReference>
<reference evidence="3 4" key="2">
    <citation type="submission" date="2017-06" db="EMBL/GenBank/DDBJ databases">
        <title>Capnocytophaga spp. assemblies.</title>
        <authorList>
            <person name="Gulvik C.A."/>
        </authorList>
    </citation>
    <scope>NUCLEOTIDE SEQUENCE [LARGE SCALE GENOMIC DNA]</scope>
    <source>
        <strain evidence="4">H3936</strain>
        <strain evidence="3">H5594</strain>
    </source>
</reference>
<dbReference type="AlphaFoldDB" id="A0A250G6Q0"/>
<organism evidence="1 3">
    <name type="scientific">Capnocytophaga canimorsus</name>
    <dbReference type="NCBI Taxonomy" id="28188"/>
    <lineage>
        <taxon>Bacteria</taxon>
        <taxon>Pseudomonadati</taxon>
        <taxon>Bacteroidota</taxon>
        <taxon>Flavobacteriia</taxon>
        <taxon>Flavobacteriales</taxon>
        <taxon>Flavobacteriaceae</taxon>
        <taxon>Capnocytophaga</taxon>
    </lineage>
</organism>
<dbReference type="Proteomes" id="UP000243136">
    <property type="component" value="Chromosome"/>
</dbReference>
<dbReference type="RefSeq" id="WP_095917281.1">
    <property type="nucleotide sequence ID" value="NZ_CP022388.1"/>
</dbReference>
<sequence length="200" mass="23918">MKNILEKIESKFENQKPYAFVIEATKVDLELPSFLRKLCKSAYIAHLQGNIEFCEEILSLIIDIPFTGNYDIWTWVESSIGLKMFISLENNQRDVYDRLKKIIYDQFEYIGLPESTRRINLKVFKRRMTGSSLQTIREKINKYNHEKDFQFEFMYLIGYYSDLILIYAMNEGNIDEHIKNELDFTKKRILEIINHYKSNP</sequence>
<dbReference type="EMBL" id="CP022389">
    <property type="protein sequence ID" value="ATA93990.1"/>
    <property type="molecule type" value="Genomic_DNA"/>
</dbReference>
<reference evidence="1" key="1">
    <citation type="journal article" date="2017" name="Genome Announc.">
        <title>Twelve Complete Reference Genomes of Clinical Isolates in the Capnocytophaga Genus.</title>
        <authorList>
            <person name="Villarma A."/>
            <person name="Gulvik C.A."/>
            <person name="Rowe L.A."/>
            <person name="Sheth M."/>
            <person name="Juieng P."/>
            <person name="Nicholson A.C."/>
            <person name="Loparev V.N."/>
            <person name="McQuiston J.R."/>
        </authorList>
    </citation>
    <scope>NUCLEOTIDE SEQUENCE</scope>
    <source>
        <strain evidence="2">H3936</strain>
        <strain evidence="1">H5594</strain>
    </source>
</reference>
<dbReference type="EMBL" id="CP022388">
    <property type="protein sequence ID" value="ATA91877.1"/>
    <property type="molecule type" value="Genomic_DNA"/>
</dbReference>
<gene>
    <name evidence="2" type="ORF">CGC54_06430</name>
    <name evidence="1" type="ORF">CGC56_06675</name>
</gene>
<evidence type="ECO:0000313" key="2">
    <source>
        <dbReference type="EMBL" id="ATA93990.1"/>
    </source>
</evidence>
<evidence type="ECO:0000313" key="1">
    <source>
        <dbReference type="EMBL" id="ATA91877.1"/>
    </source>
</evidence>
<protein>
    <submittedName>
        <fullName evidence="1">Uncharacterized protein</fullName>
    </submittedName>
</protein>
<accession>A0A250G6Q0</accession>
<dbReference type="Pfam" id="PF20453">
    <property type="entry name" value="DUF6707"/>
    <property type="match status" value="1"/>
</dbReference>
<evidence type="ECO:0000313" key="3">
    <source>
        <dbReference type="Proteomes" id="UP000243136"/>
    </source>
</evidence>